<proteinExistence type="predicted"/>
<sequence>MSWLHLLNLKKLIADRSVWLGADYQSTADRLLLQHNCCSLDARTTLKVIEFARLGLIPYNEAVQCGRSALDSDLPERKRVAVSRAFMNYLWERVGPNDETMMLAKFLARSDKSSSHDKLRAAALLNAGGKIDEATKLLYVISKMQPRLLTQIGYLELGVLASGLGLVDKGHAMSLLKVRNRLNEARGTFQTLVHASGESFVAIANGPSVGASSGNFPEKKRLVIRFNNFPDPQTVAMNIGQRTDIWIRSHDTAYVPLRKIENLKHVVVSGCDCHHRFSNGFQHLSNLFALGVSVEVVPTLLYHTLFQELNASPSVGLIGISWLQKLVSRKLHNDEVSGFDLDLNNSNKTVYVNGVSKGRRPSRHNWQAEHCLYKQLVEADPGKS</sequence>
<evidence type="ECO:0000313" key="1">
    <source>
        <dbReference type="EMBL" id="SMP37151.1"/>
    </source>
</evidence>
<name>A0ABY1PND9_9HYPH</name>
<reference evidence="1 2" key="1">
    <citation type="submission" date="2017-05" db="EMBL/GenBank/DDBJ databases">
        <authorList>
            <person name="Varghese N."/>
            <person name="Submissions S."/>
        </authorList>
    </citation>
    <scope>NUCLEOTIDE SEQUENCE [LARGE SCALE GENOMIC DNA]</scope>
    <source>
        <strain evidence="1 2">DSM 15949</strain>
    </source>
</reference>
<dbReference type="Proteomes" id="UP001157914">
    <property type="component" value="Unassembled WGS sequence"/>
</dbReference>
<organism evidence="1 2">
    <name type="scientific">Roseibium denhamense</name>
    <dbReference type="NCBI Taxonomy" id="76305"/>
    <lineage>
        <taxon>Bacteria</taxon>
        <taxon>Pseudomonadati</taxon>
        <taxon>Pseudomonadota</taxon>
        <taxon>Alphaproteobacteria</taxon>
        <taxon>Hyphomicrobiales</taxon>
        <taxon>Stappiaceae</taxon>
        <taxon>Roseibium</taxon>
    </lineage>
</organism>
<accession>A0ABY1PND9</accession>
<keyword evidence="2" id="KW-1185">Reference proteome</keyword>
<dbReference type="EMBL" id="FXTT01000009">
    <property type="protein sequence ID" value="SMP37151.1"/>
    <property type="molecule type" value="Genomic_DNA"/>
</dbReference>
<evidence type="ECO:0000313" key="2">
    <source>
        <dbReference type="Proteomes" id="UP001157914"/>
    </source>
</evidence>
<gene>
    <name evidence="1" type="ORF">SAMN06265374_4509</name>
</gene>
<protein>
    <submittedName>
        <fullName evidence="1">Uncharacterized protein</fullName>
    </submittedName>
</protein>
<comment type="caution">
    <text evidence="1">The sequence shown here is derived from an EMBL/GenBank/DDBJ whole genome shotgun (WGS) entry which is preliminary data.</text>
</comment>